<organism evidence="1 2">
    <name type="scientific">Erythrobacter fulvus</name>
    <dbReference type="NCBI Taxonomy" id="2987523"/>
    <lineage>
        <taxon>Bacteria</taxon>
        <taxon>Pseudomonadati</taxon>
        <taxon>Pseudomonadota</taxon>
        <taxon>Alphaproteobacteria</taxon>
        <taxon>Sphingomonadales</taxon>
        <taxon>Erythrobacteraceae</taxon>
        <taxon>Erythrobacter/Porphyrobacter group</taxon>
        <taxon>Erythrobacter</taxon>
    </lineage>
</organism>
<gene>
    <name evidence="1" type="ORF">OIK40_11840</name>
</gene>
<sequence length="129" mass="14299">MIQPESRLILVYNADGGWLNALKDAVWKAARPSTYPCSLCALTYGYVAMHGRWRRFLLRLPHGKVFHHRDDFAQAYPSQIITLPAILVAQKDNPPKVLVSAAEIDALPDLEALIALVSARLAIPPEALD</sequence>
<reference evidence="1 2" key="1">
    <citation type="submission" date="2022-10" db="EMBL/GenBank/DDBJ databases">
        <title>Erythrobacter sp. sf7 Genome sequencing.</title>
        <authorList>
            <person name="Park S."/>
        </authorList>
    </citation>
    <scope>NUCLEOTIDE SEQUENCE [LARGE SCALE GENOMIC DNA]</scope>
    <source>
        <strain evidence="2">sf7</strain>
    </source>
</reference>
<evidence type="ECO:0000313" key="2">
    <source>
        <dbReference type="Proteomes" id="UP001216558"/>
    </source>
</evidence>
<dbReference type="RefSeq" id="WP_273678545.1">
    <property type="nucleotide sequence ID" value="NZ_JAQQXQ010000009.1"/>
</dbReference>
<dbReference type="Proteomes" id="UP001216558">
    <property type="component" value="Unassembled WGS sequence"/>
</dbReference>
<accession>A0ABT5JS58</accession>
<name>A0ABT5JS58_9SPHN</name>
<protein>
    <recommendedName>
        <fullName evidence="3">GTPase</fullName>
    </recommendedName>
</protein>
<proteinExistence type="predicted"/>
<keyword evidence="2" id="KW-1185">Reference proteome</keyword>
<dbReference type="EMBL" id="JAQQXQ010000009">
    <property type="protein sequence ID" value="MDC8755331.1"/>
    <property type="molecule type" value="Genomic_DNA"/>
</dbReference>
<comment type="caution">
    <text evidence="1">The sequence shown here is derived from an EMBL/GenBank/DDBJ whole genome shotgun (WGS) entry which is preliminary data.</text>
</comment>
<evidence type="ECO:0008006" key="3">
    <source>
        <dbReference type="Google" id="ProtNLM"/>
    </source>
</evidence>
<evidence type="ECO:0000313" key="1">
    <source>
        <dbReference type="EMBL" id="MDC8755331.1"/>
    </source>
</evidence>